<evidence type="ECO:0000313" key="5">
    <source>
        <dbReference type="Proteomes" id="UP000256269"/>
    </source>
</evidence>
<comment type="caution">
    <text evidence="4">The sequence shown here is derived from an EMBL/GenBank/DDBJ whole genome shotgun (WGS) entry which is preliminary data.</text>
</comment>
<dbReference type="Proteomes" id="UP000256269">
    <property type="component" value="Unassembled WGS sequence"/>
</dbReference>
<evidence type="ECO:0000313" key="4">
    <source>
        <dbReference type="EMBL" id="REH43464.1"/>
    </source>
</evidence>
<sequence length="205" mass="21528">MPVCANGHDSADDEFCEVCGLAFSSAAAPAPAPAPVAGDCPSCGAPLDGRFCEECGADSLAVPTSSPAAPVTTTWSVVVSADRRYFEDVRAEGGPDADTVGFPPFCPERRFSLRGQQMSIGRRSRSRGIEPDIDLIGPPEDPGVSRLHALLVPGESGWSVVDMESANGTYLNYSRDGLKSGVPHPLRDGDRVHVGAWTTLTVRGD</sequence>
<dbReference type="CDD" id="cd00060">
    <property type="entry name" value="FHA"/>
    <property type="match status" value="1"/>
</dbReference>
<proteinExistence type="predicted"/>
<evidence type="ECO:0000259" key="3">
    <source>
        <dbReference type="PROSITE" id="PS50006"/>
    </source>
</evidence>
<gene>
    <name evidence="4" type="ORF">BCF44_1097</name>
</gene>
<evidence type="ECO:0000256" key="1">
    <source>
        <dbReference type="ARBA" id="ARBA00022553"/>
    </source>
</evidence>
<dbReference type="PROSITE" id="PS50006">
    <property type="entry name" value="FHA_DOMAIN"/>
    <property type="match status" value="1"/>
</dbReference>
<accession>A0A3E0HDW3</accession>
<dbReference type="Pfam" id="PF00498">
    <property type="entry name" value="FHA"/>
    <property type="match status" value="1"/>
</dbReference>
<evidence type="ECO:0000256" key="2">
    <source>
        <dbReference type="SAM" id="MobiDB-lite"/>
    </source>
</evidence>
<dbReference type="RefSeq" id="WP_116176929.1">
    <property type="nucleotide sequence ID" value="NZ_CP144375.1"/>
</dbReference>
<feature type="domain" description="FHA" evidence="3">
    <location>
        <begin position="118"/>
        <end position="176"/>
    </location>
</feature>
<keyword evidence="1" id="KW-0597">Phosphoprotein</keyword>
<dbReference type="EMBL" id="QUNO01000009">
    <property type="protein sequence ID" value="REH43464.1"/>
    <property type="molecule type" value="Genomic_DNA"/>
</dbReference>
<dbReference type="InterPro" id="IPR000253">
    <property type="entry name" value="FHA_dom"/>
</dbReference>
<dbReference type="OrthoDB" id="5111283at2"/>
<dbReference type="SMART" id="SM00240">
    <property type="entry name" value="FHA"/>
    <property type="match status" value="1"/>
</dbReference>
<dbReference type="Gene3D" id="2.60.200.20">
    <property type="match status" value="1"/>
</dbReference>
<dbReference type="InterPro" id="IPR008984">
    <property type="entry name" value="SMAD_FHA_dom_sf"/>
</dbReference>
<dbReference type="InterPro" id="IPR050923">
    <property type="entry name" value="Cell_Proc_Reg/RNA_Proc"/>
</dbReference>
<dbReference type="SUPFAM" id="SSF49879">
    <property type="entry name" value="SMAD/FHA domain"/>
    <property type="match status" value="1"/>
</dbReference>
<dbReference type="AlphaFoldDB" id="A0A3E0HDW3"/>
<protein>
    <submittedName>
        <fullName evidence="4">FHA domain-containing protein</fullName>
    </submittedName>
</protein>
<organism evidence="4 5">
    <name type="scientific">Kutzneria buriramensis</name>
    <dbReference type="NCBI Taxonomy" id="1045776"/>
    <lineage>
        <taxon>Bacteria</taxon>
        <taxon>Bacillati</taxon>
        <taxon>Actinomycetota</taxon>
        <taxon>Actinomycetes</taxon>
        <taxon>Pseudonocardiales</taxon>
        <taxon>Pseudonocardiaceae</taxon>
        <taxon>Kutzneria</taxon>
    </lineage>
</organism>
<dbReference type="PANTHER" id="PTHR23308">
    <property type="entry name" value="NUCLEAR INHIBITOR OF PROTEIN PHOSPHATASE-1"/>
    <property type="match status" value="1"/>
</dbReference>
<reference evidence="4 5" key="1">
    <citation type="submission" date="2018-08" db="EMBL/GenBank/DDBJ databases">
        <title>Genomic Encyclopedia of Archaeal and Bacterial Type Strains, Phase II (KMG-II): from individual species to whole genera.</title>
        <authorList>
            <person name="Goeker M."/>
        </authorList>
    </citation>
    <scope>NUCLEOTIDE SEQUENCE [LARGE SCALE GENOMIC DNA]</scope>
    <source>
        <strain evidence="4 5">DSM 45791</strain>
    </source>
</reference>
<keyword evidence="5" id="KW-1185">Reference proteome</keyword>
<name>A0A3E0HDW3_9PSEU</name>
<feature type="region of interest" description="Disordered" evidence="2">
    <location>
        <begin position="117"/>
        <end position="140"/>
    </location>
</feature>